<evidence type="ECO:0000313" key="7">
    <source>
        <dbReference type="Proteomes" id="UP000499080"/>
    </source>
</evidence>
<dbReference type="EMBL" id="BGPR01015897">
    <property type="protein sequence ID" value="GBN71045.1"/>
    <property type="molecule type" value="Genomic_DNA"/>
</dbReference>
<gene>
    <name evidence="6" type="primary">Serpinb1b</name>
    <name evidence="6" type="ORF">AVEN_35446_1</name>
</gene>
<comment type="caution">
    <text evidence="6">The sequence shown here is derived from an EMBL/GenBank/DDBJ whole genome shotgun (WGS) entry which is preliminary data.</text>
</comment>
<organism evidence="6 7">
    <name type="scientific">Araneus ventricosus</name>
    <name type="common">Orbweaver spider</name>
    <name type="synonym">Epeira ventricosa</name>
    <dbReference type="NCBI Taxonomy" id="182803"/>
    <lineage>
        <taxon>Eukaryota</taxon>
        <taxon>Metazoa</taxon>
        <taxon>Ecdysozoa</taxon>
        <taxon>Arthropoda</taxon>
        <taxon>Chelicerata</taxon>
        <taxon>Arachnida</taxon>
        <taxon>Araneae</taxon>
        <taxon>Araneomorphae</taxon>
        <taxon>Entelegynae</taxon>
        <taxon>Araneoidea</taxon>
        <taxon>Araneidae</taxon>
        <taxon>Araneus</taxon>
    </lineage>
</organism>
<dbReference type="InterPro" id="IPR023796">
    <property type="entry name" value="Serpin_dom"/>
</dbReference>
<protein>
    <submittedName>
        <fullName evidence="6">Leukocyte elastase inhibitor B</fullName>
    </submittedName>
</protein>
<dbReference type="GO" id="GO:0005615">
    <property type="term" value="C:extracellular space"/>
    <property type="evidence" value="ECO:0007669"/>
    <property type="project" value="InterPro"/>
</dbReference>
<dbReference type="AlphaFoldDB" id="A0A4Y2R898"/>
<dbReference type="GO" id="GO:0004867">
    <property type="term" value="F:serine-type endopeptidase inhibitor activity"/>
    <property type="evidence" value="ECO:0007669"/>
    <property type="project" value="UniProtKB-KW"/>
</dbReference>
<dbReference type="PANTHER" id="PTHR11461">
    <property type="entry name" value="SERINE PROTEASE INHIBITOR, SERPIN"/>
    <property type="match status" value="1"/>
</dbReference>
<dbReference type="Proteomes" id="UP000499080">
    <property type="component" value="Unassembled WGS sequence"/>
</dbReference>
<dbReference type="InterPro" id="IPR023795">
    <property type="entry name" value="Serpin_CS"/>
</dbReference>
<comment type="similarity">
    <text evidence="1 4">Belongs to the serpin family.</text>
</comment>
<keyword evidence="2" id="KW-0646">Protease inhibitor</keyword>
<sequence>MAEKLPFARFENFQALELPYKGENVSMLVLLPNQRDGLRSLVRNLTPEKLGEVQRQLYRREVDVSLPKFKLEFEEELSEEVRALGANEIFRAGSADFSGMTPSRDAFVSQVLQKAVIEVNEEGSEAAAVTGITSNRMGLIEERPEFTADHPFLFAIVERGSRSNMILFLGRVKNL</sequence>
<dbReference type="SUPFAM" id="SSF56574">
    <property type="entry name" value="Serpins"/>
    <property type="match status" value="1"/>
</dbReference>
<dbReference type="SMART" id="SM00093">
    <property type="entry name" value="SERPIN"/>
    <property type="match status" value="1"/>
</dbReference>
<dbReference type="Pfam" id="PF00079">
    <property type="entry name" value="Serpin"/>
    <property type="match status" value="1"/>
</dbReference>
<feature type="domain" description="Serpin" evidence="5">
    <location>
        <begin position="1"/>
        <end position="175"/>
    </location>
</feature>
<dbReference type="Gene3D" id="3.30.497.10">
    <property type="entry name" value="Antithrombin, subunit I, domain 2"/>
    <property type="match status" value="1"/>
</dbReference>
<keyword evidence="7" id="KW-1185">Reference proteome</keyword>
<dbReference type="OrthoDB" id="6419887at2759"/>
<dbReference type="InterPro" id="IPR036186">
    <property type="entry name" value="Serpin_sf"/>
</dbReference>
<evidence type="ECO:0000313" key="6">
    <source>
        <dbReference type="EMBL" id="GBN71045.1"/>
    </source>
</evidence>
<evidence type="ECO:0000256" key="3">
    <source>
        <dbReference type="ARBA" id="ARBA00022900"/>
    </source>
</evidence>
<dbReference type="PROSITE" id="PS00284">
    <property type="entry name" value="SERPIN"/>
    <property type="match status" value="1"/>
</dbReference>
<keyword evidence="3" id="KW-0722">Serine protease inhibitor</keyword>
<name>A0A4Y2R898_ARAVE</name>
<dbReference type="InterPro" id="IPR000215">
    <property type="entry name" value="Serpin_fam"/>
</dbReference>
<evidence type="ECO:0000256" key="2">
    <source>
        <dbReference type="ARBA" id="ARBA00022690"/>
    </source>
</evidence>
<accession>A0A4Y2R898</accession>
<evidence type="ECO:0000256" key="1">
    <source>
        <dbReference type="ARBA" id="ARBA00009500"/>
    </source>
</evidence>
<dbReference type="Gene3D" id="2.30.39.10">
    <property type="entry name" value="Alpha-1-antitrypsin, domain 1"/>
    <property type="match status" value="1"/>
</dbReference>
<dbReference type="PANTHER" id="PTHR11461:SF211">
    <property type="entry name" value="GH10112P-RELATED"/>
    <property type="match status" value="1"/>
</dbReference>
<dbReference type="InterPro" id="IPR042178">
    <property type="entry name" value="Serpin_sf_1"/>
</dbReference>
<evidence type="ECO:0000256" key="4">
    <source>
        <dbReference type="RuleBase" id="RU000411"/>
    </source>
</evidence>
<evidence type="ECO:0000259" key="5">
    <source>
        <dbReference type="SMART" id="SM00093"/>
    </source>
</evidence>
<proteinExistence type="inferred from homology"/>
<reference evidence="6 7" key="1">
    <citation type="journal article" date="2019" name="Sci. Rep.">
        <title>Orb-weaving spider Araneus ventricosus genome elucidates the spidroin gene catalogue.</title>
        <authorList>
            <person name="Kono N."/>
            <person name="Nakamura H."/>
            <person name="Ohtoshi R."/>
            <person name="Moran D.A.P."/>
            <person name="Shinohara A."/>
            <person name="Yoshida Y."/>
            <person name="Fujiwara M."/>
            <person name="Mori M."/>
            <person name="Tomita M."/>
            <person name="Arakawa K."/>
        </authorList>
    </citation>
    <scope>NUCLEOTIDE SEQUENCE [LARGE SCALE GENOMIC DNA]</scope>
</reference>
<dbReference type="InterPro" id="IPR042185">
    <property type="entry name" value="Serpin_sf_2"/>
</dbReference>